<sequence length="448" mass="48987">MRERIGYRLRPIRPQPPQPVAFSHLDLSQLNVPLPCLFIYKNDNPASAPFMPTDALLAGLQRAVDMHPVLYGRLGHAASGLPEIQPSTEGVRIYVADVAYPIAAFDGSWSHATTCRGLGVPTWLVTEQKMLFGAKITRFAGNTGVAIAIVQHHYCVDIYSLVKFIGAWASFVRGETPEAPLLDRTLLRGHPRPPASDCRQALASVMPLAKPSAVTCIGAMLRISAANIAALKAVVAESLPTLNGHSNNSNDDDIAWVSTANALGALLYRARLRATQRPPDAPCHLGYPVNLRFLFPDLVPRNYFGNALVSATVTSTAGDILGRPIGHLAARLRQAGNAFTRERIADKIDELAALLAAWPPSRETHQYILGTDCCYSDWTKFELQSLDFGQGHPICVRSPRTAPISPTCLLRNMLPGQDGMEVYLVDDSVHIARMKQDKELLAYFEWIG</sequence>
<accession>A0A4P9Z207</accession>
<gene>
    <name evidence="2" type="ORF">SYNPS1DRAFT_27808</name>
</gene>
<dbReference type="InterPro" id="IPR050317">
    <property type="entry name" value="Plant_Fungal_Acyltransferase"/>
</dbReference>
<dbReference type="OrthoDB" id="1862401at2759"/>
<dbReference type="Pfam" id="PF02458">
    <property type="entry name" value="Transferase"/>
    <property type="match status" value="1"/>
</dbReference>
<dbReference type="Proteomes" id="UP000278143">
    <property type="component" value="Unassembled WGS sequence"/>
</dbReference>
<dbReference type="AlphaFoldDB" id="A0A4P9Z207"/>
<proteinExistence type="predicted"/>
<keyword evidence="1 2" id="KW-0808">Transferase</keyword>
<dbReference type="PANTHER" id="PTHR31642">
    <property type="entry name" value="TRICHOTHECENE 3-O-ACETYLTRANSFERASE"/>
    <property type="match status" value="1"/>
</dbReference>
<name>A0A4P9Z207_9FUNG</name>
<dbReference type="InterPro" id="IPR023213">
    <property type="entry name" value="CAT-like_dom_sf"/>
</dbReference>
<protein>
    <submittedName>
        <fullName evidence="2">Transferase</fullName>
    </submittedName>
</protein>
<reference evidence="3" key="1">
    <citation type="journal article" date="2018" name="Nat. Microbiol.">
        <title>Leveraging single-cell genomics to expand the fungal tree of life.</title>
        <authorList>
            <person name="Ahrendt S.R."/>
            <person name="Quandt C.A."/>
            <person name="Ciobanu D."/>
            <person name="Clum A."/>
            <person name="Salamov A."/>
            <person name="Andreopoulos B."/>
            <person name="Cheng J.F."/>
            <person name="Woyke T."/>
            <person name="Pelin A."/>
            <person name="Henrissat B."/>
            <person name="Reynolds N.K."/>
            <person name="Benny G.L."/>
            <person name="Smith M.E."/>
            <person name="James T.Y."/>
            <person name="Grigoriev I.V."/>
        </authorList>
    </citation>
    <scope>NUCLEOTIDE SEQUENCE [LARGE SCALE GENOMIC DNA]</scope>
    <source>
        <strain evidence="3">Benny S71-1</strain>
    </source>
</reference>
<dbReference type="SUPFAM" id="SSF52777">
    <property type="entry name" value="CoA-dependent acyltransferases"/>
    <property type="match status" value="1"/>
</dbReference>
<dbReference type="Gene3D" id="3.30.559.10">
    <property type="entry name" value="Chloramphenicol acetyltransferase-like domain"/>
    <property type="match status" value="2"/>
</dbReference>
<evidence type="ECO:0000313" key="2">
    <source>
        <dbReference type="EMBL" id="RKP26504.1"/>
    </source>
</evidence>
<dbReference type="GO" id="GO:0016747">
    <property type="term" value="F:acyltransferase activity, transferring groups other than amino-acyl groups"/>
    <property type="evidence" value="ECO:0007669"/>
    <property type="project" value="TreeGrafter"/>
</dbReference>
<organism evidence="2 3">
    <name type="scientific">Syncephalis pseudoplumigaleata</name>
    <dbReference type="NCBI Taxonomy" id="1712513"/>
    <lineage>
        <taxon>Eukaryota</taxon>
        <taxon>Fungi</taxon>
        <taxon>Fungi incertae sedis</taxon>
        <taxon>Zoopagomycota</taxon>
        <taxon>Zoopagomycotina</taxon>
        <taxon>Zoopagomycetes</taxon>
        <taxon>Zoopagales</taxon>
        <taxon>Piptocephalidaceae</taxon>
        <taxon>Syncephalis</taxon>
    </lineage>
</organism>
<keyword evidence="3" id="KW-1185">Reference proteome</keyword>
<evidence type="ECO:0000256" key="1">
    <source>
        <dbReference type="ARBA" id="ARBA00022679"/>
    </source>
</evidence>
<dbReference type="EMBL" id="KZ989406">
    <property type="protein sequence ID" value="RKP26504.1"/>
    <property type="molecule type" value="Genomic_DNA"/>
</dbReference>
<evidence type="ECO:0000313" key="3">
    <source>
        <dbReference type="Proteomes" id="UP000278143"/>
    </source>
</evidence>
<dbReference type="PANTHER" id="PTHR31642:SF310">
    <property type="entry name" value="FATTY ALCOHOL:CAFFEOYL-COA ACYLTRANSFERASE"/>
    <property type="match status" value="1"/>
</dbReference>